<comment type="caution">
    <text evidence="1">The sequence shown here is derived from an EMBL/GenBank/DDBJ whole genome shotgun (WGS) entry which is preliminary data.</text>
</comment>
<sequence length="159" mass="18574">MGREYSISKERMLEILQETKCVYDDIDFSHEPGSDYIHFRANQVFRLDTGATIPGASVVFRSIKTPGFMRHSLDLRVRHLNVENIVLQIEVLPFDLQHPTHREPGLTLHGSHLLKATQTIGYDSDTDNWTWFQWLSEFERQTNLQCFGNKYEPFIGELF</sequence>
<accession>A0AAV3IMV2</accession>
<evidence type="ECO:0000313" key="1">
    <source>
        <dbReference type="EMBL" id="ENV40632.1"/>
    </source>
</evidence>
<protein>
    <submittedName>
        <fullName evidence="1">Uncharacterized protein</fullName>
    </submittedName>
</protein>
<dbReference type="EMBL" id="APPP01000014">
    <property type="protein sequence ID" value="ENV40632.1"/>
    <property type="molecule type" value="Genomic_DNA"/>
</dbReference>
<dbReference type="AlphaFoldDB" id="A0AAV3IMV2"/>
<proteinExistence type="predicted"/>
<evidence type="ECO:0000313" key="2">
    <source>
        <dbReference type="Proteomes" id="UP000013028"/>
    </source>
</evidence>
<dbReference type="RefSeq" id="WP_004888471.1">
    <property type="nucleotide sequence ID" value="NZ_KB849570.1"/>
</dbReference>
<dbReference type="Proteomes" id="UP000013028">
    <property type="component" value="Unassembled WGS sequence"/>
</dbReference>
<reference evidence="1 2" key="1">
    <citation type="submission" date="2013-02" db="EMBL/GenBank/DDBJ databases">
        <title>The Genome Sequence of Acinetobacter nosocomialis NIPH 386.</title>
        <authorList>
            <consortium name="The Broad Institute Genome Sequencing Platform"/>
            <consortium name="The Broad Institute Genome Sequencing Center for Infectious Disease"/>
            <person name="Cerqueira G."/>
            <person name="Feldgarden M."/>
            <person name="Courvalin P."/>
            <person name="Perichon B."/>
            <person name="Grillot-Courvalin C."/>
            <person name="Clermont D."/>
            <person name="Rocha E."/>
            <person name="Yoon E.-J."/>
            <person name="Nemec A."/>
            <person name="Walker B."/>
            <person name="Young S.K."/>
            <person name="Zeng Q."/>
            <person name="Gargeya S."/>
            <person name="Fitzgerald M."/>
            <person name="Haas B."/>
            <person name="Abouelleil A."/>
            <person name="Alvarado L."/>
            <person name="Arachchi H.M."/>
            <person name="Berlin A.M."/>
            <person name="Chapman S.B."/>
            <person name="Dewar J."/>
            <person name="Goldberg J."/>
            <person name="Griggs A."/>
            <person name="Gujja S."/>
            <person name="Hansen M."/>
            <person name="Howarth C."/>
            <person name="Imamovic A."/>
            <person name="Larimer J."/>
            <person name="McCowan C."/>
            <person name="Murphy C."/>
            <person name="Neiman D."/>
            <person name="Pearson M."/>
            <person name="Priest M."/>
            <person name="Roberts A."/>
            <person name="Saif S."/>
            <person name="Shea T."/>
            <person name="Sisk P."/>
            <person name="Sykes S."/>
            <person name="Wortman J."/>
            <person name="Nusbaum C."/>
            <person name="Birren B."/>
        </authorList>
    </citation>
    <scope>NUCLEOTIDE SEQUENCE [LARGE SCALE GENOMIC DNA]</scope>
    <source>
        <strain evidence="1 2">NIPH 386</strain>
    </source>
</reference>
<gene>
    <name evidence="1" type="ORF">F958_03667</name>
</gene>
<organism evidence="1 2">
    <name type="scientific">Acinetobacter nosocomialis NIPH 386</name>
    <dbReference type="NCBI Taxonomy" id="1217985"/>
    <lineage>
        <taxon>Bacteria</taxon>
        <taxon>Pseudomonadati</taxon>
        <taxon>Pseudomonadota</taxon>
        <taxon>Gammaproteobacteria</taxon>
        <taxon>Moraxellales</taxon>
        <taxon>Moraxellaceae</taxon>
        <taxon>Acinetobacter</taxon>
        <taxon>Acinetobacter calcoaceticus/baumannii complex</taxon>
    </lineage>
</organism>
<name>A0AAV3IMV2_ACINO</name>